<dbReference type="GO" id="GO:0004146">
    <property type="term" value="F:dihydrofolate reductase activity"/>
    <property type="evidence" value="ECO:0007669"/>
    <property type="project" value="UniProtKB-EC"/>
</dbReference>
<dbReference type="Pfam" id="PF13239">
    <property type="entry name" value="2TM"/>
    <property type="match status" value="1"/>
</dbReference>
<organism evidence="10 11">
    <name type="scientific">Winogradskyella ouciana</name>
    <dbReference type="NCBI Taxonomy" id="2608631"/>
    <lineage>
        <taxon>Bacteria</taxon>
        <taxon>Pseudomonadati</taxon>
        <taxon>Bacteroidota</taxon>
        <taxon>Flavobacteriia</taxon>
        <taxon>Flavobacteriales</taxon>
        <taxon>Flavobacteriaceae</taxon>
        <taxon>Winogradskyella</taxon>
    </lineage>
</organism>
<dbReference type="InterPro" id="IPR024072">
    <property type="entry name" value="DHFR-like_dom_sf"/>
</dbReference>
<dbReference type="PROSITE" id="PS51330">
    <property type="entry name" value="DHFR_2"/>
    <property type="match status" value="1"/>
</dbReference>
<dbReference type="Proteomes" id="UP000447545">
    <property type="component" value="Unassembled WGS sequence"/>
</dbReference>
<keyword evidence="11" id="KW-1185">Reference proteome</keyword>
<dbReference type="GO" id="GO:0006730">
    <property type="term" value="P:one-carbon metabolic process"/>
    <property type="evidence" value="ECO:0007669"/>
    <property type="project" value="UniProtKB-KW"/>
</dbReference>
<dbReference type="GO" id="GO:0005829">
    <property type="term" value="C:cytosol"/>
    <property type="evidence" value="ECO:0007669"/>
    <property type="project" value="TreeGrafter"/>
</dbReference>
<evidence type="ECO:0000256" key="2">
    <source>
        <dbReference type="ARBA" id="ARBA00009539"/>
    </source>
</evidence>
<feature type="domain" description="DHFR" evidence="9">
    <location>
        <begin position="149"/>
        <end position="309"/>
    </location>
</feature>
<evidence type="ECO:0000256" key="6">
    <source>
        <dbReference type="ARBA" id="ARBA00023002"/>
    </source>
</evidence>
<feature type="transmembrane region" description="Helical" evidence="8">
    <location>
        <begin position="67"/>
        <end position="87"/>
    </location>
</feature>
<name>A0A7K1GHY5_9FLAO</name>
<evidence type="ECO:0000256" key="5">
    <source>
        <dbReference type="ARBA" id="ARBA00022857"/>
    </source>
</evidence>
<sequence>MFGKKKQVSTIDKDQLELIENAQKRIRQKKRLYIHFVVFLIGAVFLILANTVLGIGKNFTIAGIDWFVYAILAWLFLFAYHFFNVFITNKFMGKDWEKQQLDKLVSQQKERIEKLKQGFLKEETKLAQSQAYNEASGSKPTSEKKKFRELTIIVAAGEDNAIGKDNDLIWHLSDDLKRFKKLTSGHHIIMGRKTFESFPKPLPNRTHIVITRQSDYKVPEGVIVVNNLEDAIDAARKDSQPFIIGGGEIYKQSINLAEKLEMTRVHSTFKNADTFFPEIDDTKWREVSRTTHDADEKHKYAFSFITYLRK</sequence>
<evidence type="ECO:0000313" key="10">
    <source>
        <dbReference type="EMBL" id="MTE28158.1"/>
    </source>
</evidence>
<dbReference type="PANTHER" id="PTHR48069:SF3">
    <property type="entry name" value="DIHYDROFOLATE REDUCTASE"/>
    <property type="match status" value="1"/>
</dbReference>
<keyword evidence="6" id="KW-0560">Oxidoreductase</keyword>
<dbReference type="GO" id="GO:0046654">
    <property type="term" value="P:tetrahydrofolate biosynthetic process"/>
    <property type="evidence" value="ECO:0007669"/>
    <property type="project" value="UniProtKB-UniPathway"/>
</dbReference>
<dbReference type="InterPro" id="IPR001796">
    <property type="entry name" value="DHFR_dom"/>
</dbReference>
<dbReference type="RefSeq" id="WP_155090165.1">
    <property type="nucleotide sequence ID" value="NZ_WJYA01000009.1"/>
</dbReference>
<dbReference type="PANTHER" id="PTHR48069">
    <property type="entry name" value="DIHYDROFOLATE REDUCTASE"/>
    <property type="match status" value="1"/>
</dbReference>
<dbReference type="EC" id="1.5.1.3" evidence="3"/>
<keyword evidence="4" id="KW-0554">One-carbon metabolism</keyword>
<keyword evidence="8" id="KW-0472">Membrane</keyword>
<keyword evidence="8" id="KW-1133">Transmembrane helix</keyword>
<dbReference type="PRINTS" id="PR00070">
    <property type="entry name" value="DHFR"/>
</dbReference>
<keyword evidence="8" id="KW-0812">Transmembrane</keyword>
<dbReference type="Pfam" id="PF00186">
    <property type="entry name" value="DHFR_1"/>
    <property type="match status" value="1"/>
</dbReference>
<keyword evidence="5" id="KW-0521">NADP</keyword>
<evidence type="ECO:0000256" key="1">
    <source>
        <dbReference type="ARBA" id="ARBA00004903"/>
    </source>
</evidence>
<dbReference type="SUPFAM" id="SSF53597">
    <property type="entry name" value="Dihydrofolate reductase-like"/>
    <property type="match status" value="1"/>
</dbReference>
<dbReference type="InterPro" id="IPR025698">
    <property type="entry name" value="2TM_dom"/>
</dbReference>
<dbReference type="InterPro" id="IPR012259">
    <property type="entry name" value="DHFR"/>
</dbReference>
<comment type="similarity">
    <text evidence="2">Belongs to the dihydrofolate reductase family.</text>
</comment>
<evidence type="ECO:0000256" key="8">
    <source>
        <dbReference type="SAM" id="Phobius"/>
    </source>
</evidence>
<evidence type="ECO:0000256" key="7">
    <source>
        <dbReference type="ARBA" id="ARBA00025067"/>
    </source>
</evidence>
<dbReference type="Gene3D" id="3.40.430.10">
    <property type="entry name" value="Dihydrofolate Reductase, subunit A"/>
    <property type="match status" value="1"/>
</dbReference>
<dbReference type="GO" id="GO:0070401">
    <property type="term" value="F:NADP+ binding"/>
    <property type="evidence" value="ECO:0007669"/>
    <property type="project" value="UniProtKB-ARBA"/>
</dbReference>
<evidence type="ECO:0000259" key="9">
    <source>
        <dbReference type="PROSITE" id="PS51330"/>
    </source>
</evidence>
<evidence type="ECO:0000313" key="11">
    <source>
        <dbReference type="Proteomes" id="UP000447545"/>
    </source>
</evidence>
<comment type="caution">
    <text evidence="10">The sequence shown here is derived from an EMBL/GenBank/DDBJ whole genome shotgun (WGS) entry which is preliminary data.</text>
</comment>
<dbReference type="EMBL" id="WJYA01000009">
    <property type="protein sequence ID" value="MTE28158.1"/>
    <property type="molecule type" value="Genomic_DNA"/>
</dbReference>
<dbReference type="AlphaFoldDB" id="A0A7K1GHY5"/>
<gene>
    <name evidence="10" type="ORF">F1003_14550</name>
</gene>
<proteinExistence type="inferred from homology"/>
<protein>
    <recommendedName>
        <fullName evidence="3">dihydrofolate reductase</fullName>
        <ecNumber evidence="3">1.5.1.3</ecNumber>
    </recommendedName>
</protein>
<dbReference type="UniPathway" id="UPA00077">
    <property type="reaction ID" value="UER00158"/>
</dbReference>
<dbReference type="GO" id="GO:0046655">
    <property type="term" value="P:folic acid metabolic process"/>
    <property type="evidence" value="ECO:0007669"/>
    <property type="project" value="TreeGrafter"/>
</dbReference>
<feature type="transmembrane region" description="Helical" evidence="8">
    <location>
        <begin position="32"/>
        <end position="55"/>
    </location>
</feature>
<reference evidence="10 11" key="1">
    <citation type="submission" date="2019-11" db="EMBL/GenBank/DDBJ databases">
        <title>Winogradskyella ouciana sp. nov., isolated from the hadal seawater of the Mariana Trench.</title>
        <authorList>
            <person name="Liu R."/>
        </authorList>
    </citation>
    <scope>NUCLEOTIDE SEQUENCE [LARGE SCALE GENOMIC DNA]</scope>
    <source>
        <strain evidence="10 11">ZXX205</strain>
    </source>
</reference>
<evidence type="ECO:0000256" key="3">
    <source>
        <dbReference type="ARBA" id="ARBA00012856"/>
    </source>
</evidence>
<dbReference type="CDD" id="cd00209">
    <property type="entry name" value="DHFR"/>
    <property type="match status" value="1"/>
</dbReference>
<accession>A0A7K1GHY5</accession>
<comment type="function">
    <text evidence="7">Key enzyme in folate metabolism. Catalyzes an essential reaction for de novo glycine and purine synthesis, and for DNA precursor synthesis.</text>
</comment>
<dbReference type="GO" id="GO:0046452">
    <property type="term" value="P:dihydrofolate metabolic process"/>
    <property type="evidence" value="ECO:0007669"/>
    <property type="project" value="TreeGrafter"/>
</dbReference>
<evidence type="ECO:0000256" key="4">
    <source>
        <dbReference type="ARBA" id="ARBA00022563"/>
    </source>
</evidence>
<dbReference type="FunFam" id="3.40.430.10:FF:000001">
    <property type="entry name" value="Dihydrofolate reductase"/>
    <property type="match status" value="1"/>
</dbReference>
<comment type="pathway">
    <text evidence="1">Cofactor biosynthesis; tetrahydrofolate biosynthesis; 5,6,7,8-tetrahydrofolate from 7,8-dihydrofolate: step 1/1.</text>
</comment>